<dbReference type="GO" id="GO:0016491">
    <property type="term" value="F:oxidoreductase activity"/>
    <property type="evidence" value="ECO:0007669"/>
    <property type="project" value="UniProtKB-KW"/>
</dbReference>
<dbReference type="Gene3D" id="3.20.20.70">
    <property type="entry name" value="Aldolase class I"/>
    <property type="match status" value="1"/>
</dbReference>
<evidence type="ECO:0000256" key="5">
    <source>
        <dbReference type="PIRSR" id="PIRSR000138-2"/>
    </source>
</evidence>
<dbReference type="GO" id="GO:0010181">
    <property type="term" value="F:FMN binding"/>
    <property type="evidence" value="ECO:0007669"/>
    <property type="project" value="InterPro"/>
</dbReference>
<dbReference type="EMBL" id="JAOPGA020001688">
    <property type="protein sequence ID" value="KAL0490451.1"/>
    <property type="molecule type" value="Genomic_DNA"/>
</dbReference>
<dbReference type="PIRSF" id="PIRSF000138">
    <property type="entry name" value="Al-hdrx_acd_dh"/>
    <property type="match status" value="1"/>
</dbReference>
<sequence length="393" mass="43814">MDPTNLGERTTPHYSLYQKQIFINGRHGEYPIFNTDPAYMEQESNKVLSEGGWHYAASNAGQYQTDRANKESFYHWRIIPRMLRQTSARDTTTTLFGFKIPMPIGFAPIVAGELGLPYCLSTAGSSSIEDVAASNHEGSKKREHGYGTDENGNKVESKISYLKSKDAAKSGPRFFQLYLPHDDELTISMLTRAHNSGFDVCILTLDTWQLAWRHNDIATANYAFYKGMGAELGTSDPVFMKRMKDLNIDDPKVIGEKWIDSVWHGRSHTWEKIPWVIEQWKKISNNKPFCLKGIQCAEDALLALKIGVDGIVVSNHAGRQVDGAVASLDALPDIVSAVGDKMTVMFDSGVRSASDVFKAIALGAKCVFVGRLWVWGLSLRGEQGVRHVMKSLM</sequence>
<feature type="binding site" evidence="5">
    <location>
        <position position="319"/>
    </location>
    <ligand>
        <name>glyoxylate</name>
        <dbReference type="ChEBI" id="CHEBI:36655"/>
    </ligand>
</feature>
<comment type="cofactor">
    <cofactor evidence="1">
        <name>FMN</name>
        <dbReference type="ChEBI" id="CHEBI:58210"/>
    </cofactor>
</comment>
<feature type="binding site" evidence="5">
    <location>
        <position position="213"/>
    </location>
    <ligand>
        <name>glyoxylate</name>
        <dbReference type="ChEBI" id="CHEBI:36655"/>
    </ligand>
</feature>
<dbReference type="AlphaFoldDB" id="A0AAW2ZKV9"/>
<evidence type="ECO:0000313" key="8">
    <source>
        <dbReference type="Proteomes" id="UP001431209"/>
    </source>
</evidence>
<dbReference type="InterPro" id="IPR013785">
    <property type="entry name" value="Aldolase_TIM"/>
</dbReference>
<reference evidence="7 8" key="1">
    <citation type="submission" date="2024-03" db="EMBL/GenBank/DDBJ databases">
        <title>The Acrasis kona genome and developmental transcriptomes reveal deep origins of eukaryotic multicellular pathways.</title>
        <authorList>
            <person name="Sheikh S."/>
            <person name="Fu C.-J."/>
            <person name="Brown M.W."/>
            <person name="Baldauf S.L."/>
        </authorList>
    </citation>
    <scope>NUCLEOTIDE SEQUENCE [LARGE SCALE GENOMIC DNA]</scope>
    <source>
        <strain evidence="7 8">ATCC MYA-3509</strain>
    </source>
</reference>
<feature type="binding site" evidence="5">
    <location>
        <position position="292"/>
    </location>
    <ligand>
        <name>FMN</name>
        <dbReference type="ChEBI" id="CHEBI:58210"/>
    </ligand>
</feature>
<dbReference type="Pfam" id="PF01070">
    <property type="entry name" value="FMN_dh"/>
    <property type="match status" value="2"/>
</dbReference>
<feature type="binding site" evidence="5">
    <location>
        <position position="314"/>
    </location>
    <ligand>
        <name>FMN</name>
        <dbReference type="ChEBI" id="CHEBI:58210"/>
    </ligand>
</feature>
<comment type="similarity">
    <text evidence="3">Belongs to the FMN-dependent alpha-hydroxy acid dehydrogenase family.</text>
</comment>
<evidence type="ECO:0000256" key="3">
    <source>
        <dbReference type="ARBA" id="ARBA00024042"/>
    </source>
</evidence>
<feature type="non-terminal residue" evidence="7">
    <location>
        <position position="393"/>
    </location>
</feature>
<dbReference type="Proteomes" id="UP001431209">
    <property type="component" value="Unassembled WGS sequence"/>
</dbReference>
<name>A0AAW2ZKV9_9EUKA</name>
<feature type="binding site" evidence="5">
    <location>
        <position position="176"/>
    </location>
    <ligand>
        <name>FMN</name>
        <dbReference type="ChEBI" id="CHEBI:58210"/>
    </ligand>
</feature>
<organism evidence="7 8">
    <name type="scientific">Acrasis kona</name>
    <dbReference type="NCBI Taxonomy" id="1008807"/>
    <lineage>
        <taxon>Eukaryota</taxon>
        <taxon>Discoba</taxon>
        <taxon>Heterolobosea</taxon>
        <taxon>Tetramitia</taxon>
        <taxon>Eutetramitia</taxon>
        <taxon>Acrasidae</taxon>
        <taxon>Acrasis</taxon>
    </lineage>
</organism>
<keyword evidence="5" id="KW-0288">FMN</keyword>
<evidence type="ECO:0000256" key="1">
    <source>
        <dbReference type="ARBA" id="ARBA00001917"/>
    </source>
</evidence>
<feature type="active site" description="Proton acceptor" evidence="4">
    <location>
        <position position="316"/>
    </location>
</feature>
<feature type="binding site" evidence="5">
    <location>
        <begin position="347"/>
        <end position="351"/>
    </location>
    <ligand>
        <name>FMN</name>
        <dbReference type="ChEBI" id="CHEBI:58210"/>
    </ligand>
</feature>
<evidence type="ECO:0000256" key="2">
    <source>
        <dbReference type="ARBA" id="ARBA00023002"/>
    </source>
</evidence>
<feature type="domain" description="FMN hydroxy acid dehydrogenase" evidence="6">
    <location>
        <begin position="29"/>
        <end position="393"/>
    </location>
</feature>
<feature type="binding site" evidence="5">
    <location>
        <begin position="370"/>
        <end position="371"/>
    </location>
    <ligand>
        <name>FMN</name>
        <dbReference type="ChEBI" id="CHEBI:58210"/>
    </ligand>
</feature>
<dbReference type="SUPFAM" id="SSF51395">
    <property type="entry name" value="FMN-linked oxidoreductases"/>
    <property type="match status" value="1"/>
</dbReference>
<evidence type="ECO:0000259" key="6">
    <source>
        <dbReference type="PROSITE" id="PS51349"/>
    </source>
</evidence>
<keyword evidence="8" id="KW-1185">Reference proteome</keyword>
<comment type="caution">
    <text evidence="7">The sequence shown here is derived from an EMBL/GenBank/DDBJ whole genome shotgun (WGS) entry which is preliminary data.</text>
</comment>
<dbReference type="InterPro" id="IPR037396">
    <property type="entry name" value="FMN_HAD"/>
</dbReference>
<keyword evidence="5" id="KW-0285">Flavoprotein</keyword>
<feature type="binding site" evidence="5">
    <location>
        <position position="178"/>
    </location>
    <ligand>
        <name>glyoxylate</name>
        <dbReference type="ChEBI" id="CHEBI:36655"/>
    </ligand>
</feature>
<dbReference type="PROSITE" id="PS51349">
    <property type="entry name" value="FMN_HYDROXY_ACID_DH_2"/>
    <property type="match status" value="1"/>
</dbReference>
<dbReference type="PANTHER" id="PTHR10578:SF75">
    <property type="entry name" value="L-LACTATE DEHYDROGENASE (AFU_ORTHOLOGUE AFUA_4G07050)"/>
    <property type="match status" value="1"/>
</dbReference>
<proteinExistence type="inferred from homology"/>
<protein>
    <recommendedName>
        <fullName evidence="6">FMN hydroxy acid dehydrogenase domain-containing protein</fullName>
    </recommendedName>
</protein>
<feature type="binding site" evidence="5">
    <location>
        <position position="316"/>
    </location>
    <ligand>
        <name>glyoxylate</name>
        <dbReference type="ChEBI" id="CHEBI:36655"/>
    </ligand>
</feature>
<accession>A0AAW2ZKV9</accession>
<dbReference type="PANTHER" id="PTHR10578">
    <property type="entry name" value="S -2-HYDROXY-ACID OXIDASE-RELATED"/>
    <property type="match status" value="1"/>
</dbReference>
<dbReference type="InterPro" id="IPR012133">
    <property type="entry name" value="Alpha-hydoxy_acid_DH_FMN"/>
</dbReference>
<feature type="binding site" evidence="5">
    <location>
        <position position="55"/>
    </location>
    <ligand>
        <name>glyoxylate</name>
        <dbReference type="ChEBI" id="CHEBI:36655"/>
    </ligand>
</feature>
<gene>
    <name evidence="7" type="ORF">AKO1_009524</name>
</gene>
<keyword evidence="2" id="KW-0560">Oxidoreductase</keyword>
<evidence type="ECO:0000313" key="7">
    <source>
        <dbReference type="EMBL" id="KAL0490451.1"/>
    </source>
</evidence>
<feature type="binding site" evidence="5">
    <location>
        <position position="204"/>
    </location>
    <ligand>
        <name>FMN</name>
        <dbReference type="ChEBI" id="CHEBI:58210"/>
    </ligand>
</feature>
<evidence type="ECO:0000256" key="4">
    <source>
        <dbReference type="PIRSR" id="PIRSR000138-1"/>
    </source>
</evidence>
<dbReference type="InterPro" id="IPR000262">
    <property type="entry name" value="FMN-dep_DH"/>
</dbReference>